<evidence type="ECO:0000256" key="6">
    <source>
        <dbReference type="SAM" id="MobiDB-lite"/>
    </source>
</evidence>
<dbReference type="AlphaFoldDB" id="A0A178ZVR7"/>
<organism evidence="7 8">
    <name type="scientific">Fonsecaea erecta</name>
    <dbReference type="NCBI Taxonomy" id="1367422"/>
    <lineage>
        <taxon>Eukaryota</taxon>
        <taxon>Fungi</taxon>
        <taxon>Dikarya</taxon>
        <taxon>Ascomycota</taxon>
        <taxon>Pezizomycotina</taxon>
        <taxon>Eurotiomycetes</taxon>
        <taxon>Chaetothyriomycetidae</taxon>
        <taxon>Chaetothyriales</taxon>
        <taxon>Herpotrichiellaceae</taxon>
        <taxon>Fonsecaea</taxon>
    </lineage>
</organism>
<dbReference type="PANTHER" id="PTHR42877">
    <property type="entry name" value="L-ORNITHINE N(5)-MONOOXYGENASE-RELATED"/>
    <property type="match status" value="1"/>
</dbReference>
<dbReference type="GO" id="GO:0050660">
    <property type="term" value="F:flavin adenine dinucleotide binding"/>
    <property type="evidence" value="ECO:0007669"/>
    <property type="project" value="InterPro"/>
</dbReference>
<dbReference type="InterPro" id="IPR036188">
    <property type="entry name" value="FAD/NAD-bd_sf"/>
</dbReference>
<evidence type="ECO:0000256" key="5">
    <source>
        <dbReference type="ARBA" id="ARBA00023002"/>
    </source>
</evidence>
<comment type="caution">
    <text evidence="7">The sequence shown here is derived from an EMBL/GenBank/DDBJ whole genome shotgun (WGS) entry which is preliminary data.</text>
</comment>
<dbReference type="GeneID" id="30007291"/>
<feature type="region of interest" description="Disordered" evidence="6">
    <location>
        <begin position="1"/>
        <end position="22"/>
    </location>
</feature>
<evidence type="ECO:0000313" key="7">
    <source>
        <dbReference type="EMBL" id="OAP63894.1"/>
    </source>
</evidence>
<keyword evidence="7" id="KW-0503">Monooxygenase</keyword>
<gene>
    <name evidence="7" type="ORF">AYL99_03121</name>
</gene>
<dbReference type="OrthoDB" id="74360at2759"/>
<accession>A0A178ZVR7</accession>
<dbReference type="SUPFAM" id="SSF51905">
    <property type="entry name" value="FAD/NAD(P)-binding domain"/>
    <property type="match status" value="3"/>
</dbReference>
<dbReference type="Pfam" id="PF00743">
    <property type="entry name" value="FMO-like"/>
    <property type="match status" value="1"/>
</dbReference>
<evidence type="ECO:0000313" key="8">
    <source>
        <dbReference type="Proteomes" id="UP000078343"/>
    </source>
</evidence>
<proteinExistence type="inferred from homology"/>
<keyword evidence="5" id="KW-0560">Oxidoreductase</keyword>
<evidence type="ECO:0000256" key="3">
    <source>
        <dbReference type="ARBA" id="ARBA00022630"/>
    </source>
</evidence>
<comment type="similarity">
    <text evidence="2">Belongs to the FAD-binding monooxygenase family.</text>
</comment>
<keyword evidence="3" id="KW-0285">Flavoprotein</keyword>
<evidence type="ECO:0000256" key="2">
    <source>
        <dbReference type="ARBA" id="ARBA00010139"/>
    </source>
</evidence>
<dbReference type="Proteomes" id="UP000078343">
    <property type="component" value="Unassembled WGS sequence"/>
</dbReference>
<comment type="cofactor">
    <cofactor evidence="1">
        <name>FAD</name>
        <dbReference type="ChEBI" id="CHEBI:57692"/>
    </cofactor>
</comment>
<sequence length="591" mass="67576">MPSGKHDTLETKSPWVSSEDGPNVVKYPPAPYQLLDQYHSQTSKIRVACAGAGATGLCLAYKFERQLEPGTWELSLFDKNPQFGGTWWENTYPGVACDIPAPMYTYSFDPNPNWSHYYASGSEIQQYFEGFAKRHGLEKYMKLNTKVLEINWDDNQGVWNIVLEDQKTKKTWNDWAHVFVNGTGILNNWKWPEIQGLFDFKGDMMHSAKWNHDVDFTNKTVGVIGTGSSSVQILPQLQKVAKEVKVFMRSPTWISPPFGAAPLAALRNGAEVKLSTRQYKFTEADKQRFRDDPEYFLRFRREIEAEINIMFELYKQGTEVSKSTKKIILDEMYRRIGPGQEKLLEFIIPKWSPGCRRISPADGYLEALVSANVEPIYGEIDRVSEKGVVVAGQEHEVDILVCATGFSPAFKPPFKVFNGKISLSDDWGQGCNMYLGISAPRFPNYFTVAGPGSTWSNGSLLPAIETTIEYIIKLMKKIQKEGVLSVAVKQEATDDLYQHFDEFHRHTVWQEECRSWYKDGKLKNRIYLWPGPTIHYLKTIKDLRMEDYDVKYRYKNRFAYLGNGTVKASASKDVAGLSPYVRNSDSEWDIE</sequence>
<dbReference type="InterPro" id="IPR051209">
    <property type="entry name" value="FAD-bind_Monooxygenase_sf"/>
</dbReference>
<keyword evidence="8" id="KW-1185">Reference proteome</keyword>
<dbReference type="RefSeq" id="XP_018697261.1">
    <property type="nucleotide sequence ID" value="XM_018834637.1"/>
</dbReference>
<protein>
    <submittedName>
        <fullName evidence="7">Putative sterigmatocystin biosynthesis monooxygenase stcW</fullName>
    </submittedName>
</protein>
<name>A0A178ZVR7_9EURO</name>
<reference evidence="7 8" key="1">
    <citation type="submission" date="2016-04" db="EMBL/GenBank/DDBJ databases">
        <title>Draft genome of Fonsecaea erecta CBS 125763.</title>
        <authorList>
            <person name="Weiss V.A."/>
            <person name="Vicente V.A."/>
            <person name="Raittz R.T."/>
            <person name="Moreno L.F."/>
            <person name="De Souza E.M."/>
            <person name="Pedrosa F.O."/>
            <person name="Steffens M.B."/>
            <person name="Faoro H."/>
            <person name="Tadra-Sfeir M.Z."/>
            <person name="Najafzadeh M.J."/>
            <person name="Felipe M.S."/>
            <person name="Teixeira M."/>
            <person name="Sun J."/>
            <person name="Xi L."/>
            <person name="Gomes R."/>
            <person name="De Azevedo C.M."/>
            <person name="Salgado C.G."/>
            <person name="Da Silva M.B."/>
            <person name="Nascimento M.F."/>
            <person name="Queiroz-Telles F."/>
            <person name="Attili D.S."/>
            <person name="Gorbushina A."/>
        </authorList>
    </citation>
    <scope>NUCLEOTIDE SEQUENCE [LARGE SCALE GENOMIC DNA]</scope>
    <source>
        <strain evidence="7 8">CBS 125763</strain>
    </source>
</reference>
<keyword evidence="4" id="KW-0274">FAD</keyword>
<dbReference type="InterPro" id="IPR020946">
    <property type="entry name" value="Flavin_mOase-like"/>
</dbReference>
<dbReference type="Gene3D" id="3.50.50.60">
    <property type="entry name" value="FAD/NAD(P)-binding domain"/>
    <property type="match status" value="2"/>
</dbReference>
<feature type="compositionally biased region" description="Basic and acidic residues" evidence="6">
    <location>
        <begin position="1"/>
        <end position="10"/>
    </location>
</feature>
<dbReference type="GO" id="GO:0050661">
    <property type="term" value="F:NADP binding"/>
    <property type="evidence" value="ECO:0007669"/>
    <property type="project" value="InterPro"/>
</dbReference>
<dbReference type="EMBL" id="LVYI01000002">
    <property type="protein sequence ID" value="OAP63894.1"/>
    <property type="molecule type" value="Genomic_DNA"/>
</dbReference>
<dbReference type="GO" id="GO:0004499">
    <property type="term" value="F:N,N-dimethylaniline monooxygenase activity"/>
    <property type="evidence" value="ECO:0007669"/>
    <property type="project" value="InterPro"/>
</dbReference>
<dbReference type="PANTHER" id="PTHR42877:SF8">
    <property type="entry name" value="MONOOXYGENASE"/>
    <property type="match status" value="1"/>
</dbReference>
<evidence type="ECO:0000256" key="4">
    <source>
        <dbReference type="ARBA" id="ARBA00022827"/>
    </source>
</evidence>
<evidence type="ECO:0000256" key="1">
    <source>
        <dbReference type="ARBA" id="ARBA00001974"/>
    </source>
</evidence>